<evidence type="ECO:0000313" key="1">
    <source>
        <dbReference type="EMBL" id="KAK9208416.1"/>
    </source>
</evidence>
<evidence type="ECO:0000313" key="2">
    <source>
        <dbReference type="Proteomes" id="UP001428341"/>
    </source>
</evidence>
<organism evidence="1 2">
    <name type="scientific">Citrus x changshan-huyou</name>
    <dbReference type="NCBI Taxonomy" id="2935761"/>
    <lineage>
        <taxon>Eukaryota</taxon>
        <taxon>Viridiplantae</taxon>
        <taxon>Streptophyta</taxon>
        <taxon>Embryophyta</taxon>
        <taxon>Tracheophyta</taxon>
        <taxon>Spermatophyta</taxon>
        <taxon>Magnoliopsida</taxon>
        <taxon>eudicotyledons</taxon>
        <taxon>Gunneridae</taxon>
        <taxon>Pentapetalae</taxon>
        <taxon>rosids</taxon>
        <taxon>malvids</taxon>
        <taxon>Sapindales</taxon>
        <taxon>Rutaceae</taxon>
        <taxon>Aurantioideae</taxon>
        <taxon>Citrus</taxon>
    </lineage>
</organism>
<keyword evidence="2" id="KW-1185">Reference proteome</keyword>
<proteinExistence type="predicted"/>
<sequence length="70" mass="7848">MDQVATVIPAPQNLEGSFIDRYMYPHGIMDYCNDLMNLHHVIGDSVYPTSTQNSCTVSGDKFCICLSYLL</sequence>
<name>A0AAP0MJU3_9ROSI</name>
<protein>
    <submittedName>
        <fullName evidence="1">Uncharacterized protein</fullName>
    </submittedName>
</protein>
<accession>A0AAP0MJU3</accession>
<reference evidence="1 2" key="1">
    <citation type="submission" date="2024-05" db="EMBL/GenBank/DDBJ databases">
        <title>Haplotype-resolved chromosome-level genome assembly of Huyou (Citrus changshanensis).</title>
        <authorList>
            <person name="Miao C."/>
            <person name="Chen W."/>
            <person name="Wu Y."/>
            <person name="Wang L."/>
            <person name="Zhao S."/>
            <person name="Grierson D."/>
            <person name="Xu C."/>
            <person name="Chen K."/>
        </authorList>
    </citation>
    <scope>NUCLEOTIDE SEQUENCE [LARGE SCALE GENOMIC DNA]</scope>
    <source>
        <strain evidence="1">01-14</strain>
        <tissue evidence="1">Leaf</tissue>
    </source>
</reference>
<comment type="caution">
    <text evidence="1">The sequence shown here is derived from an EMBL/GenBank/DDBJ whole genome shotgun (WGS) entry which is preliminary data.</text>
</comment>
<dbReference type="EMBL" id="JBCGBO010000004">
    <property type="protein sequence ID" value="KAK9208416.1"/>
    <property type="molecule type" value="Genomic_DNA"/>
</dbReference>
<dbReference type="AlphaFoldDB" id="A0AAP0MJU3"/>
<dbReference type="Proteomes" id="UP001428341">
    <property type="component" value="Unassembled WGS sequence"/>
</dbReference>
<gene>
    <name evidence="1" type="ORF">WN944_000770</name>
</gene>